<dbReference type="EMBL" id="JAQQEZ010000032">
    <property type="protein sequence ID" value="MFM0005739.1"/>
    <property type="molecule type" value="Genomic_DNA"/>
</dbReference>
<dbReference type="Proteomes" id="UP001629230">
    <property type="component" value="Unassembled WGS sequence"/>
</dbReference>
<gene>
    <name evidence="1" type="ORF">PQR57_32655</name>
</gene>
<evidence type="ECO:0000313" key="1">
    <source>
        <dbReference type="EMBL" id="MFM0005739.1"/>
    </source>
</evidence>
<dbReference type="InterPro" id="IPR018777">
    <property type="entry name" value="Replication_initiator_prot_A"/>
</dbReference>
<accession>A0ABW9B254</accession>
<evidence type="ECO:0000313" key="2">
    <source>
        <dbReference type="Proteomes" id="UP001629230"/>
    </source>
</evidence>
<proteinExistence type="predicted"/>
<dbReference type="Pfam" id="PF10134">
    <property type="entry name" value="RPA"/>
    <property type="match status" value="1"/>
</dbReference>
<keyword evidence="2" id="KW-1185">Reference proteome</keyword>
<dbReference type="RefSeq" id="WP_408180413.1">
    <property type="nucleotide sequence ID" value="NZ_JAQQEZ010000032.1"/>
</dbReference>
<sequence>MVISKKRRDIENCELSGQHRRRQDFFLADLFGYALKGDMTSMEVPLFSLSTKPDLSIWKWESQDGKRCITVTPSVLGRATQHDKDVLIYAISQLTAGVDRSFPDVANRAIRFTAYDYLLATNRGVSGRGYANLKESLARLRGTTLTTNISTGGFQIDEGFGLIDKWRVVASKECPSRMDAVEVTLSAWLHNAVHAFEVLTLHRDYFKLRKPLERRLYELARKHCGRQAMMKIGLDLLRQKAGSRASRKEFRRMVREIMVADNLPEYRILLDHEDKVTLYTKDSTRLVRSLSEHASLCVDAS</sequence>
<reference evidence="1 2" key="1">
    <citation type="journal article" date="2024" name="Chem. Sci.">
        <title>Discovery of megapolipeptins by genome mining of a Burkholderiales bacteria collection.</title>
        <authorList>
            <person name="Paulo B.S."/>
            <person name="Recchia M.J.J."/>
            <person name="Lee S."/>
            <person name="Fergusson C.H."/>
            <person name="Romanowski S.B."/>
            <person name="Hernandez A."/>
            <person name="Krull N."/>
            <person name="Liu D.Y."/>
            <person name="Cavanagh H."/>
            <person name="Bos A."/>
            <person name="Gray C.A."/>
            <person name="Murphy B.T."/>
            <person name="Linington R.G."/>
            <person name="Eustaquio A.S."/>
        </authorList>
    </citation>
    <scope>NUCLEOTIDE SEQUENCE [LARGE SCALE GENOMIC DNA]</scope>
    <source>
        <strain evidence="1 2">RL17-350-BIC-A</strain>
    </source>
</reference>
<comment type="caution">
    <text evidence="1">The sequence shown here is derived from an EMBL/GenBank/DDBJ whole genome shotgun (WGS) entry which is preliminary data.</text>
</comment>
<organism evidence="1 2">
    <name type="scientific">Paraburkholderia dipogonis</name>
    <dbReference type="NCBI Taxonomy" id="1211383"/>
    <lineage>
        <taxon>Bacteria</taxon>
        <taxon>Pseudomonadati</taxon>
        <taxon>Pseudomonadota</taxon>
        <taxon>Betaproteobacteria</taxon>
        <taxon>Burkholderiales</taxon>
        <taxon>Burkholderiaceae</taxon>
        <taxon>Paraburkholderia</taxon>
    </lineage>
</organism>
<protein>
    <submittedName>
        <fullName evidence="1">Replication initiator protein A</fullName>
    </submittedName>
</protein>
<name>A0ABW9B254_9BURK</name>